<dbReference type="RefSeq" id="WP_010011120.1">
    <property type="nucleotide sequence ID" value="NZ_AZCN01000047.1"/>
</dbReference>
<dbReference type="Gene3D" id="3.90.241.10">
    <property type="entry name" value="Foki Restriction Endonuclease, Chain A, domain 1"/>
    <property type="match status" value="1"/>
</dbReference>
<evidence type="ECO:0000259" key="3">
    <source>
        <dbReference type="Pfam" id="PF02981"/>
    </source>
</evidence>
<evidence type="ECO:0000313" key="6">
    <source>
        <dbReference type="EMBL" id="KRK15506.1"/>
    </source>
</evidence>
<dbReference type="eggNOG" id="ENOG502Z8NJ">
    <property type="taxonomic scope" value="Bacteria"/>
</dbReference>
<sequence length="605" mass="69132">MGAHEFGWIQNPSNFGKLKRTVQILVRDSPYYTYLLDTGLDYIEDSVQRNALRNRLTRPEIQITYNQMKGKAVFPKNYTGVKDRKHQVAFGLAQLSGGDNKKEKAWTDEWTAEGFLNWALTLHFFEVSEDTDLLSITELGKRFAQQPDGTWKNGKEKTYILSAEEKAFLVPVVMAYPPAVRFLYLLNNVKSDNQDTTVLLSKFKIGHELGFSGEPGFTSFEESEWFEYLHDTPQNKKGDVRSDVEGSADKWARTISRWLIALDLIKSRKLVRVVDGDEEYTPHAYQINGMRGRRALKLAKGFSRHHAIEKYVSWHMLATKVTNKNYVKIRRAYTLKGMQQITKISALSEYLKERGLFDGMGVLQADIQGLIRFGLNIDRDGGNIYFRDSVNNFEVPSVNMTPVLKDAALQKTKNTLLNELTEIDPADIEVIEMSWKKATTRSQNTLEATLFEVKVVEIFKKYFELNGEHLGGQNRPDGAVYYNSTYGIILDTKAYSNGYNIPVDQQREMVDYITDVIDKNQNVTPNRWWEAFPATLLKNNIYYLWVAGGFTGKYLDQLTRTHNQTNMDGGAMTTEVLLRLANKVSSGNLKTTDIPKLMTNKLILS</sequence>
<dbReference type="InterPro" id="IPR015334">
    <property type="entry name" value="FokI_cleavage_dom"/>
</dbReference>
<accession>A0A0R1F8C5</accession>
<dbReference type="InterPro" id="IPR044945">
    <property type="entry name" value="FokI_dom_1_2"/>
</dbReference>
<dbReference type="EMBL" id="AZCN01000047">
    <property type="protein sequence ID" value="KRK15506.1"/>
    <property type="molecule type" value="Genomic_DNA"/>
</dbReference>
<evidence type="ECO:0000256" key="1">
    <source>
        <dbReference type="ARBA" id="ARBA00022801"/>
    </source>
</evidence>
<dbReference type="Pfam" id="PF16902">
    <property type="entry name" value="FokI_D3"/>
    <property type="match status" value="1"/>
</dbReference>
<organism evidence="6 7">
    <name type="scientific">Loigolactobacillus coryniformis subsp. coryniformis KCTC 3167 = DSM 20001</name>
    <dbReference type="NCBI Taxonomy" id="913848"/>
    <lineage>
        <taxon>Bacteria</taxon>
        <taxon>Bacillati</taxon>
        <taxon>Bacillota</taxon>
        <taxon>Bacilli</taxon>
        <taxon>Lactobacillales</taxon>
        <taxon>Lactobacillaceae</taxon>
        <taxon>Loigolactobacillus</taxon>
    </lineage>
</organism>
<evidence type="ECO:0000259" key="4">
    <source>
        <dbReference type="Pfam" id="PF09254"/>
    </source>
</evidence>
<dbReference type="GO" id="GO:0009036">
    <property type="term" value="F:type II site-specific deoxyribonuclease activity"/>
    <property type="evidence" value="ECO:0007669"/>
    <property type="project" value="InterPro"/>
</dbReference>
<evidence type="ECO:0000259" key="2">
    <source>
        <dbReference type="Pfam" id="PF02980"/>
    </source>
</evidence>
<dbReference type="Gene3D" id="3.40.91.30">
    <property type="match status" value="1"/>
</dbReference>
<dbReference type="GO" id="GO:0003677">
    <property type="term" value="F:DNA binding"/>
    <property type="evidence" value="ECO:0007669"/>
    <property type="project" value="InterPro"/>
</dbReference>
<dbReference type="AlphaFoldDB" id="A0A0R1F8C5"/>
<dbReference type="InterPro" id="IPR004233">
    <property type="entry name" value="FokI_D2"/>
</dbReference>
<reference evidence="6 7" key="1">
    <citation type="journal article" date="2015" name="Genome Announc.">
        <title>Expanding the biotechnology potential of lactobacilli through comparative genomics of 213 strains and associated genera.</title>
        <authorList>
            <person name="Sun Z."/>
            <person name="Harris H.M."/>
            <person name="McCann A."/>
            <person name="Guo C."/>
            <person name="Argimon S."/>
            <person name="Zhang W."/>
            <person name="Yang X."/>
            <person name="Jeffery I.B."/>
            <person name="Cooney J.C."/>
            <person name="Kagawa T.F."/>
            <person name="Liu W."/>
            <person name="Song Y."/>
            <person name="Salvetti E."/>
            <person name="Wrobel A."/>
            <person name="Rasinkangas P."/>
            <person name="Parkhill J."/>
            <person name="Rea M.C."/>
            <person name="O'Sullivan O."/>
            <person name="Ritari J."/>
            <person name="Douillard F.P."/>
            <person name="Paul Ross R."/>
            <person name="Yang R."/>
            <person name="Briner A.E."/>
            <person name="Felis G.E."/>
            <person name="de Vos W.M."/>
            <person name="Barrangou R."/>
            <person name="Klaenhammer T.R."/>
            <person name="Caufield P.W."/>
            <person name="Cui Y."/>
            <person name="Zhang H."/>
            <person name="O'Toole P.W."/>
        </authorList>
    </citation>
    <scope>NUCLEOTIDE SEQUENCE [LARGE SCALE GENOMIC DNA]</scope>
    <source>
        <strain evidence="6 7">DSM 20001</strain>
    </source>
</reference>
<dbReference type="CDD" id="cd00941">
    <property type="entry name" value="FokI_N"/>
    <property type="match status" value="1"/>
</dbReference>
<dbReference type="Proteomes" id="UP000051181">
    <property type="component" value="Unassembled WGS sequence"/>
</dbReference>
<dbReference type="SUPFAM" id="SSF46785">
    <property type="entry name" value="Winged helix' DNA-binding domain"/>
    <property type="match status" value="3"/>
</dbReference>
<dbReference type="PATRIC" id="fig|913848.6.peg.1727"/>
<keyword evidence="1" id="KW-0378">Hydrolase</keyword>
<proteinExistence type="predicted"/>
<dbReference type="InterPro" id="IPR036390">
    <property type="entry name" value="WH_DNA-bd_sf"/>
</dbReference>
<comment type="caution">
    <text evidence="6">The sequence shown here is derived from an EMBL/GenBank/DDBJ whole genome shotgun (WGS) entry which is preliminary data.</text>
</comment>
<gene>
    <name evidence="6" type="ORF">FD22_GL001688</name>
</gene>
<keyword evidence="6" id="KW-0540">Nuclease</keyword>
<dbReference type="InterPro" id="IPR011335">
    <property type="entry name" value="Restrct_endonuc-II-like"/>
</dbReference>
<feature type="domain" description="FokI recognition" evidence="2">
    <location>
        <begin position="173"/>
        <end position="302"/>
    </location>
</feature>
<feature type="domain" description="FokI recognition" evidence="3">
    <location>
        <begin position="6"/>
        <end position="145"/>
    </location>
</feature>
<evidence type="ECO:0000259" key="5">
    <source>
        <dbReference type="Pfam" id="PF16902"/>
    </source>
</evidence>
<dbReference type="Pfam" id="PF02981">
    <property type="entry name" value="FokI_D1"/>
    <property type="match status" value="1"/>
</dbReference>
<dbReference type="Pfam" id="PF09254">
    <property type="entry name" value="FokI_cleav_dom"/>
    <property type="match status" value="1"/>
</dbReference>
<dbReference type="InterPro" id="IPR036388">
    <property type="entry name" value="WH-like_DNA-bd_sf"/>
</dbReference>
<protein>
    <submittedName>
        <fullName evidence="6">Type II restriction endonuclease</fullName>
    </submittedName>
</protein>
<dbReference type="Pfam" id="PF02980">
    <property type="entry name" value="FokI_dom_2"/>
    <property type="match status" value="1"/>
</dbReference>
<dbReference type="GeneID" id="65917234"/>
<keyword evidence="6" id="KW-0255">Endonuclease</keyword>
<dbReference type="CDD" id="cd22327">
    <property type="entry name" value="FokI_nuclease-like"/>
    <property type="match status" value="1"/>
</dbReference>
<dbReference type="InterPro" id="IPR004234">
    <property type="entry name" value="FokI_D1"/>
</dbReference>
<dbReference type="GO" id="GO:0009307">
    <property type="term" value="P:DNA restriction-modification system"/>
    <property type="evidence" value="ECO:0007669"/>
    <property type="project" value="InterPro"/>
</dbReference>
<feature type="domain" description="FokI D3" evidence="5">
    <location>
        <begin position="317"/>
        <end position="380"/>
    </location>
</feature>
<dbReference type="InterPro" id="IPR031655">
    <property type="entry name" value="FokI_D3"/>
</dbReference>
<dbReference type="Gene3D" id="1.10.10.10">
    <property type="entry name" value="Winged helix-like DNA-binding domain superfamily/Winged helix DNA-binding domain"/>
    <property type="match status" value="1"/>
</dbReference>
<dbReference type="SUPFAM" id="SSF52980">
    <property type="entry name" value="Restriction endonuclease-like"/>
    <property type="match status" value="1"/>
</dbReference>
<name>A0A0R1F8C5_9LACO</name>
<evidence type="ECO:0000313" key="7">
    <source>
        <dbReference type="Proteomes" id="UP000051181"/>
    </source>
</evidence>
<feature type="domain" description="FokI cleavage" evidence="4">
    <location>
        <begin position="410"/>
        <end position="579"/>
    </location>
</feature>